<comment type="caution">
    <text evidence="3">The sequence shown here is derived from an EMBL/GenBank/DDBJ whole genome shotgun (WGS) entry which is preliminary data.</text>
</comment>
<gene>
    <name evidence="3" type="ORF">A2853_01655</name>
</gene>
<protein>
    <recommendedName>
        <fullName evidence="5">CARDB domain-containing protein</fullName>
    </recommendedName>
</protein>
<proteinExistence type="predicted"/>
<keyword evidence="2" id="KW-1133">Transmembrane helix</keyword>
<keyword evidence="2" id="KW-0472">Membrane</keyword>
<dbReference type="EMBL" id="MFKX01000021">
    <property type="protein sequence ID" value="OGG57555.1"/>
    <property type="molecule type" value="Genomic_DNA"/>
</dbReference>
<feature type="transmembrane region" description="Helical" evidence="2">
    <location>
        <begin position="26"/>
        <end position="47"/>
    </location>
</feature>
<reference evidence="3 4" key="1">
    <citation type="journal article" date="2016" name="Nat. Commun.">
        <title>Thousands of microbial genomes shed light on interconnected biogeochemical processes in an aquifer system.</title>
        <authorList>
            <person name="Anantharaman K."/>
            <person name="Brown C.T."/>
            <person name="Hug L.A."/>
            <person name="Sharon I."/>
            <person name="Castelle C.J."/>
            <person name="Probst A.J."/>
            <person name="Thomas B.C."/>
            <person name="Singh A."/>
            <person name="Wilkins M.J."/>
            <person name="Karaoz U."/>
            <person name="Brodie E.L."/>
            <person name="Williams K.H."/>
            <person name="Hubbard S.S."/>
            <person name="Banfield J.F."/>
        </authorList>
    </citation>
    <scope>NUCLEOTIDE SEQUENCE [LARGE SCALE GENOMIC DNA]</scope>
</reference>
<feature type="region of interest" description="Disordered" evidence="1">
    <location>
        <begin position="171"/>
        <end position="207"/>
    </location>
</feature>
<organism evidence="3 4">
    <name type="scientific">Candidatus Kaiserbacteria bacterium RIFCSPHIGHO2_01_FULL_55_17</name>
    <dbReference type="NCBI Taxonomy" id="1798484"/>
    <lineage>
        <taxon>Bacteria</taxon>
        <taxon>Candidatus Kaiseribacteriota</taxon>
    </lineage>
</organism>
<evidence type="ECO:0008006" key="5">
    <source>
        <dbReference type="Google" id="ProtNLM"/>
    </source>
</evidence>
<name>A0A1F6D854_9BACT</name>
<dbReference type="AlphaFoldDB" id="A0A1F6D854"/>
<evidence type="ECO:0000313" key="3">
    <source>
        <dbReference type="EMBL" id="OGG57555.1"/>
    </source>
</evidence>
<keyword evidence="2" id="KW-0812">Transmembrane</keyword>
<evidence type="ECO:0000256" key="1">
    <source>
        <dbReference type="SAM" id="MobiDB-lite"/>
    </source>
</evidence>
<dbReference type="Proteomes" id="UP000177958">
    <property type="component" value="Unassembled WGS sequence"/>
</dbReference>
<sequence length="349" mass="36581">MAESQQSATRVAPVQEEPKASLASNILAIVGFIILIVVVIWGLVHLANISRTWFSSLFGKSDAAIEVTVPESAVSGIPLTVSWKYDESVSGTYAFLYQCEGGLAFQTPGPLGALNSIPCGAAFTIAGESKSVSVTPMLSGDASLDVPISIIFMPTATGTQAQGSATVRISPATSLTPTPEPSPTPTPAPQPEPTPTPSTSSGQAKTPADLSVRVVAVTVDAYGNGIATFDIKNIGGTSSGIYYFSALLPTLSGYTYVSPAQSSLAPEAHVVSTLRFSQAHSGTFSVSITTPDANGSNNYASQLVNAPSSFAPGYGGTQQYQTYPYTYPSNYYQPYMQYSPYSAYYPYAY</sequence>
<evidence type="ECO:0000256" key="2">
    <source>
        <dbReference type="SAM" id="Phobius"/>
    </source>
</evidence>
<accession>A0A1F6D854</accession>
<feature type="compositionally biased region" description="Pro residues" evidence="1">
    <location>
        <begin position="178"/>
        <end position="196"/>
    </location>
</feature>
<evidence type="ECO:0000313" key="4">
    <source>
        <dbReference type="Proteomes" id="UP000177958"/>
    </source>
</evidence>